<gene>
    <name evidence="2" type="ORF">VA596_13060</name>
</gene>
<comment type="caution">
    <text evidence="2">The sequence shown here is derived from an EMBL/GenBank/DDBJ whole genome shotgun (WGS) entry which is preliminary data.</text>
</comment>
<keyword evidence="3" id="KW-1185">Reference proteome</keyword>
<dbReference type="RefSeq" id="WP_323326641.1">
    <property type="nucleotide sequence ID" value="NZ_JAYFSI010000002.1"/>
</dbReference>
<reference evidence="2 3" key="1">
    <citation type="submission" date="2023-12" db="EMBL/GenBank/DDBJ databases">
        <title>Amycolatopsis sp. V23-08.</title>
        <authorList>
            <person name="Somphong A."/>
        </authorList>
    </citation>
    <scope>NUCLEOTIDE SEQUENCE [LARGE SCALE GENOMIC DNA]</scope>
    <source>
        <strain evidence="2 3">V23-08</strain>
    </source>
</reference>
<evidence type="ECO:0000259" key="1">
    <source>
        <dbReference type="Pfam" id="PF13556"/>
    </source>
</evidence>
<dbReference type="InterPro" id="IPR042070">
    <property type="entry name" value="PucR_C-HTH_sf"/>
</dbReference>
<evidence type="ECO:0000313" key="2">
    <source>
        <dbReference type="EMBL" id="MEA5360469.1"/>
    </source>
</evidence>
<dbReference type="Pfam" id="PF13556">
    <property type="entry name" value="HTH_30"/>
    <property type="match status" value="2"/>
</dbReference>
<dbReference type="EMBL" id="JAYFSI010000002">
    <property type="protein sequence ID" value="MEA5360469.1"/>
    <property type="molecule type" value="Genomic_DNA"/>
</dbReference>
<dbReference type="InterPro" id="IPR025736">
    <property type="entry name" value="PucR_C-HTH_dom"/>
</dbReference>
<dbReference type="InterPro" id="IPR051448">
    <property type="entry name" value="CdaR-like_regulators"/>
</dbReference>
<sequence>MRGADRADDLVTLARLAAGPGAVGAVLDWLAGRTGGSVALLGADGSTLAGRSRPRPEVLTAAVADMRRTGTPSAVLGGEMGTIDLVSLGAGAGQPPYLVVLGREKHRHGVLLADTARFLGLCWRLEEAERTREQVAVAMGHSREVVLHLLMIGSVAAARRIAGTLGPQLPEVSRVYVVECPAGRRPEVADQIERFARGRAWIVRCPVRARHLIALVPSGRDSAEPAVSRAHLNQLIAEHAPESRVGASEEVPLREAAIGYEQAFHALAVARGVPGGYARFDRHTDLAPFLGGAGPAWAAGFLAPCLSHTPARRPDPGAEELLATLTSWLTFDSGANRHLKIHRNTLAARLRLLGELLGLDLTRVADQSAAWLALRLHSTHRTTTHRTTPGETATLDELLATPAAKVWARSQLRPLEQAGLPAGAETIRAWLRADTRLPATAAALGISPPAARKRLARIEQALGRSLLHAPSAKHELWLAMRTLGLL</sequence>
<organism evidence="2 3">
    <name type="scientific">Amycolatopsis heterodermiae</name>
    <dbReference type="NCBI Taxonomy" id="3110235"/>
    <lineage>
        <taxon>Bacteria</taxon>
        <taxon>Bacillati</taxon>
        <taxon>Actinomycetota</taxon>
        <taxon>Actinomycetes</taxon>
        <taxon>Pseudonocardiales</taxon>
        <taxon>Pseudonocardiaceae</taxon>
        <taxon>Amycolatopsis</taxon>
    </lineage>
</organism>
<dbReference type="Proteomes" id="UP001304298">
    <property type="component" value="Unassembled WGS sequence"/>
</dbReference>
<evidence type="ECO:0000313" key="3">
    <source>
        <dbReference type="Proteomes" id="UP001304298"/>
    </source>
</evidence>
<feature type="domain" description="PucR C-terminal helix-turn-helix" evidence="1">
    <location>
        <begin position="321"/>
        <end position="376"/>
    </location>
</feature>
<name>A0ABU5R496_9PSEU</name>
<dbReference type="PANTHER" id="PTHR33744">
    <property type="entry name" value="CARBOHYDRATE DIACID REGULATOR"/>
    <property type="match status" value="1"/>
</dbReference>
<dbReference type="PANTHER" id="PTHR33744:SF1">
    <property type="entry name" value="DNA-BINDING TRANSCRIPTIONAL ACTIVATOR ADER"/>
    <property type="match status" value="1"/>
</dbReference>
<feature type="domain" description="PucR C-terminal helix-turn-helix" evidence="1">
    <location>
        <begin position="425"/>
        <end position="481"/>
    </location>
</feature>
<accession>A0ABU5R496</accession>
<dbReference type="Gene3D" id="1.10.10.2840">
    <property type="entry name" value="PucR C-terminal helix-turn-helix domain"/>
    <property type="match status" value="2"/>
</dbReference>
<proteinExistence type="predicted"/>
<protein>
    <submittedName>
        <fullName evidence="2">Helix-turn-helix domain-containing protein</fullName>
    </submittedName>
</protein>